<evidence type="ECO:0000256" key="9">
    <source>
        <dbReference type="PROSITE-ProRule" id="PRU00283"/>
    </source>
</evidence>
<dbReference type="FunFam" id="2.60.200.20:FF:000050">
    <property type="entry name" value="Kinesin-like protein, KLP38B"/>
    <property type="match status" value="1"/>
</dbReference>
<comment type="similarity">
    <text evidence="9">Belongs to the TRAFAC class myosin-kinesin ATPase superfamily. Kinesin family.</text>
</comment>
<dbReference type="PROSITE" id="PS50006">
    <property type="entry name" value="FHA_DOMAIN"/>
    <property type="match status" value="1"/>
</dbReference>
<dbReference type="GO" id="GO:0008017">
    <property type="term" value="F:microtubule binding"/>
    <property type="evidence" value="ECO:0007669"/>
    <property type="project" value="InterPro"/>
</dbReference>
<name>A0A834J9Q6_VESVU</name>
<keyword evidence="5" id="KW-0067">ATP-binding</keyword>
<proteinExistence type="inferred from homology"/>
<keyword evidence="3" id="KW-0493">Microtubule</keyword>
<evidence type="ECO:0000256" key="5">
    <source>
        <dbReference type="ARBA" id="ARBA00022840"/>
    </source>
</evidence>
<evidence type="ECO:0000256" key="6">
    <source>
        <dbReference type="ARBA" id="ARBA00023054"/>
    </source>
</evidence>
<reference evidence="13" key="1">
    <citation type="journal article" date="2020" name="G3 (Bethesda)">
        <title>High-Quality Assemblies for Three Invasive Social Wasps from the &lt;i&gt;Vespula&lt;/i&gt; Genus.</title>
        <authorList>
            <person name="Harrop T.W.R."/>
            <person name="Guhlin J."/>
            <person name="McLaughlin G.M."/>
            <person name="Permina E."/>
            <person name="Stockwell P."/>
            <person name="Gilligan J."/>
            <person name="Le Lec M.F."/>
            <person name="Gruber M.A.M."/>
            <person name="Quinn O."/>
            <person name="Lovegrove M."/>
            <person name="Duncan E.J."/>
            <person name="Remnant E.J."/>
            <person name="Van Eeckhoven J."/>
            <person name="Graham B."/>
            <person name="Knapp R.A."/>
            <person name="Langford K.W."/>
            <person name="Kronenberg Z."/>
            <person name="Press M.O."/>
            <person name="Eacker S.M."/>
            <person name="Wilson-Rankin E.E."/>
            <person name="Purcell J."/>
            <person name="Lester P.J."/>
            <person name="Dearden P.K."/>
        </authorList>
    </citation>
    <scope>NUCLEOTIDE SEQUENCE</scope>
    <source>
        <strain evidence="13">Marl-1</strain>
    </source>
</reference>
<accession>A0A834J9Q6</accession>
<evidence type="ECO:0000259" key="11">
    <source>
        <dbReference type="PROSITE" id="PS50006"/>
    </source>
</evidence>
<dbReference type="GO" id="GO:0005874">
    <property type="term" value="C:microtubule"/>
    <property type="evidence" value="ECO:0007669"/>
    <property type="project" value="UniProtKB-KW"/>
</dbReference>
<dbReference type="GO" id="GO:0005524">
    <property type="term" value="F:ATP binding"/>
    <property type="evidence" value="ECO:0007669"/>
    <property type="project" value="UniProtKB-KW"/>
</dbReference>
<keyword evidence="7" id="KW-0505">Motor protein</keyword>
<evidence type="ECO:0000313" key="14">
    <source>
        <dbReference type="Proteomes" id="UP000614350"/>
    </source>
</evidence>
<sequence>MLGTVSPANIHLEETLATLRYACQARAIVNRIRINEDPHDRLIRELKAEVLRLRGVREGYERQLGVCPRKLVDSIESNVKDSEEIERKQEEINRLKEQLKKTEEQLAATQKSSLEKLQETEERKNSELKYLRRCGIAVEIDLREKDKQPCLINLTADPMLSGTLLYLIPPGLVRIGKHSENSETFKKVPLDIVLDGPLVRKLHCTIENKNGKLMLLPEMDGDTFVNGQVVSGKVHLKHGDRLVIGGNHYFKVSNPHDETGNIQISSQAIDFEFAHQEILKIQEEKLRAELEESKQKAIKELENAKREVELQLGSQKSTYERKIEVLGSTLEEQKLALEEINRRKQELELEKEILTSEIETNNRIKKIQQVETKPNVSPYKSNFLQELESILNETTADFESALKIKTSAETIKAGGISLHEMQILVREATERCREVGINYEFNQQQTLIDKNLKPVIRVRDKDRKRETLWEPMRFLDWVHQLRDYDIENSLKELQNSENDWIPFEDTETFDDSLNNSRISINLTPVKKHLNESFQQLSIDTSMHDSTTQEEISESQQRKNVSIYLMQIERATQSLSKLCQQCESPEINNTISDSLDRVQNIIVDIRSMLLVKNLKDSKNESVSSNGSINNTVIEKTDCTNSVQLVDNNLPKEDIKLNASPVKSNLRSNTTAHPKIGNIPKSVRFTDKIQHHLT</sequence>
<evidence type="ECO:0008006" key="15">
    <source>
        <dbReference type="Google" id="ProtNLM"/>
    </source>
</evidence>
<keyword evidence="4" id="KW-0547">Nucleotide-binding</keyword>
<dbReference type="AlphaFoldDB" id="A0A834J9Q6"/>
<dbReference type="Proteomes" id="UP000614350">
    <property type="component" value="Unassembled WGS sequence"/>
</dbReference>
<gene>
    <name evidence="13" type="ORF">HZH66_012971</name>
</gene>
<feature type="domain" description="Kinesin motor" evidence="12">
    <location>
        <begin position="1"/>
        <end position="28"/>
    </location>
</feature>
<feature type="domain" description="FHA" evidence="11">
    <location>
        <begin position="173"/>
        <end position="230"/>
    </location>
</feature>
<dbReference type="SUPFAM" id="SSF49879">
    <property type="entry name" value="SMAD/FHA domain"/>
    <property type="match status" value="1"/>
</dbReference>
<comment type="caution">
    <text evidence="9">Lacks conserved residue(s) required for the propagation of feature annotation.</text>
</comment>
<evidence type="ECO:0000256" key="7">
    <source>
        <dbReference type="ARBA" id="ARBA00023175"/>
    </source>
</evidence>
<dbReference type="PANTHER" id="PTHR47117">
    <property type="entry name" value="STAR-RELATED LIPID TRANSFER PROTEIN 9"/>
    <property type="match status" value="1"/>
</dbReference>
<feature type="coiled-coil region" evidence="10">
    <location>
        <begin position="276"/>
        <end position="364"/>
    </location>
</feature>
<dbReference type="InterPro" id="IPR027417">
    <property type="entry name" value="P-loop_NTPase"/>
</dbReference>
<dbReference type="GO" id="GO:0007018">
    <property type="term" value="P:microtubule-based movement"/>
    <property type="evidence" value="ECO:0007669"/>
    <property type="project" value="InterPro"/>
</dbReference>
<evidence type="ECO:0000313" key="13">
    <source>
        <dbReference type="EMBL" id="KAF7383621.1"/>
    </source>
</evidence>
<keyword evidence="8" id="KW-0206">Cytoskeleton</keyword>
<protein>
    <recommendedName>
        <fullName evidence="15">Kinesin-like protein KIF14</fullName>
    </recommendedName>
</protein>
<keyword evidence="2" id="KW-0963">Cytoplasm</keyword>
<evidence type="ECO:0000256" key="10">
    <source>
        <dbReference type="SAM" id="Coils"/>
    </source>
</evidence>
<dbReference type="Pfam" id="PF00498">
    <property type="entry name" value="FHA"/>
    <property type="match status" value="1"/>
</dbReference>
<dbReference type="InterPro" id="IPR001752">
    <property type="entry name" value="Kinesin_motor_dom"/>
</dbReference>
<dbReference type="PANTHER" id="PTHR47117:SF5">
    <property type="entry name" value="KINESIN-LIKE PROTEIN KIF14"/>
    <property type="match status" value="1"/>
</dbReference>
<feature type="coiled-coil region" evidence="10">
    <location>
        <begin position="43"/>
        <end position="112"/>
    </location>
</feature>
<dbReference type="InterPro" id="IPR036961">
    <property type="entry name" value="Kinesin_motor_dom_sf"/>
</dbReference>
<evidence type="ECO:0000256" key="2">
    <source>
        <dbReference type="ARBA" id="ARBA00022490"/>
    </source>
</evidence>
<dbReference type="GO" id="GO:0003777">
    <property type="term" value="F:microtubule motor activity"/>
    <property type="evidence" value="ECO:0007669"/>
    <property type="project" value="InterPro"/>
</dbReference>
<keyword evidence="14" id="KW-1185">Reference proteome</keyword>
<comment type="subcellular location">
    <subcellularLocation>
        <location evidence="1">Cytoplasm</location>
        <location evidence="1">Cytoskeleton</location>
    </subcellularLocation>
</comment>
<organism evidence="13 14">
    <name type="scientific">Vespula vulgaris</name>
    <name type="common">Yellow jacket</name>
    <name type="synonym">Wasp</name>
    <dbReference type="NCBI Taxonomy" id="7454"/>
    <lineage>
        <taxon>Eukaryota</taxon>
        <taxon>Metazoa</taxon>
        <taxon>Ecdysozoa</taxon>
        <taxon>Arthropoda</taxon>
        <taxon>Hexapoda</taxon>
        <taxon>Insecta</taxon>
        <taxon>Pterygota</taxon>
        <taxon>Neoptera</taxon>
        <taxon>Endopterygota</taxon>
        <taxon>Hymenoptera</taxon>
        <taxon>Apocrita</taxon>
        <taxon>Aculeata</taxon>
        <taxon>Vespoidea</taxon>
        <taxon>Vespidae</taxon>
        <taxon>Vespinae</taxon>
        <taxon>Vespula</taxon>
    </lineage>
</organism>
<dbReference type="PROSITE" id="PS50067">
    <property type="entry name" value="KINESIN_MOTOR_2"/>
    <property type="match status" value="1"/>
</dbReference>
<keyword evidence="6 10" id="KW-0175">Coiled coil</keyword>
<evidence type="ECO:0000259" key="12">
    <source>
        <dbReference type="PROSITE" id="PS50067"/>
    </source>
</evidence>
<dbReference type="Gene3D" id="2.60.200.20">
    <property type="match status" value="1"/>
</dbReference>
<dbReference type="InterPro" id="IPR032405">
    <property type="entry name" value="Kinesin_assoc"/>
</dbReference>
<evidence type="ECO:0000256" key="8">
    <source>
        <dbReference type="ARBA" id="ARBA00023212"/>
    </source>
</evidence>
<dbReference type="SUPFAM" id="SSF52540">
    <property type="entry name" value="P-loop containing nucleoside triphosphate hydrolases"/>
    <property type="match status" value="1"/>
</dbReference>
<dbReference type="Pfam" id="PF16183">
    <property type="entry name" value="Kinesin_assoc"/>
    <property type="match status" value="1"/>
</dbReference>
<evidence type="ECO:0000256" key="3">
    <source>
        <dbReference type="ARBA" id="ARBA00022701"/>
    </source>
</evidence>
<dbReference type="Gene3D" id="3.40.850.10">
    <property type="entry name" value="Kinesin motor domain"/>
    <property type="match status" value="1"/>
</dbReference>
<dbReference type="InterPro" id="IPR008984">
    <property type="entry name" value="SMAD_FHA_dom_sf"/>
</dbReference>
<evidence type="ECO:0000256" key="1">
    <source>
        <dbReference type="ARBA" id="ARBA00004245"/>
    </source>
</evidence>
<comment type="caution">
    <text evidence="13">The sequence shown here is derived from an EMBL/GenBank/DDBJ whole genome shotgun (WGS) entry which is preliminary data.</text>
</comment>
<dbReference type="EMBL" id="JACSEA010000017">
    <property type="protein sequence ID" value="KAF7383621.1"/>
    <property type="molecule type" value="Genomic_DNA"/>
</dbReference>
<evidence type="ECO:0000256" key="4">
    <source>
        <dbReference type="ARBA" id="ARBA00022741"/>
    </source>
</evidence>
<dbReference type="InterPro" id="IPR000253">
    <property type="entry name" value="FHA_dom"/>
</dbReference>